<sequence>MAPTTRRRSAGATLESPAATATTTTARASTRTSTSTTPRVSTRAATGASARAATGTTPRTPTRASTRTSTKASTDSTKNKRAAAARAVAKPKKSEKEGRLGDAQALQQHFHGLGLPEAEANFDVGLFMRKYFLDAAGRPDRSKLPLLLPDLPVVCLAAGALPLRREEELKDTVRKVDGLLLEDLSVDVDDGGGGGEGKKTFRALLIAWSEEAIAPRATQWEGQKREEVARERERALSREAQLKEDEADSGHAAYLRTLDADPGRREFDITGSYVVTCPSIEEQWDSPEDDMVLDVRPCPRKPGVYEAWFRFRVLEGVMLLSADRALLVRHRNAVDHLRSRVGDWDWDSLRDKDDATTSTAATETTRKRKRKSDTAPAQNPRRFWLMWNGRVTGESHLQTDIDMNHTGCIEFPDGRLARFRGQMNLEFVGGDGRFEGRKVADAPAPTRVDRCAWDRFHAATYKYISRE</sequence>
<evidence type="ECO:0000313" key="3">
    <source>
        <dbReference type="Proteomes" id="UP000293360"/>
    </source>
</evidence>
<evidence type="ECO:0000313" key="2">
    <source>
        <dbReference type="EMBL" id="RYP03585.1"/>
    </source>
</evidence>
<accession>A0A4Q4TAE7</accession>
<dbReference type="Proteomes" id="UP000293360">
    <property type="component" value="Unassembled WGS sequence"/>
</dbReference>
<organism evidence="2 3">
    <name type="scientific">Monosporascus ibericus</name>
    <dbReference type="NCBI Taxonomy" id="155417"/>
    <lineage>
        <taxon>Eukaryota</taxon>
        <taxon>Fungi</taxon>
        <taxon>Dikarya</taxon>
        <taxon>Ascomycota</taxon>
        <taxon>Pezizomycotina</taxon>
        <taxon>Sordariomycetes</taxon>
        <taxon>Xylariomycetidae</taxon>
        <taxon>Xylariales</taxon>
        <taxon>Xylariales incertae sedis</taxon>
        <taxon>Monosporascus</taxon>
    </lineage>
</organism>
<proteinExistence type="predicted"/>
<protein>
    <submittedName>
        <fullName evidence="2">Uncharacterized protein</fullName>
    </submittedName>
</protein>
<dbReference type="STRING" id="155417.A0A4Q4TAE7"/>
<comment type="caution">
    <text evidence="2">The sequence shown here is derived from an EMBL/GenBank/DDBJ whole genome shotgun (WGS) entry which is preliminary data.</text>
</comment>
<feature type="region of interest" description="Disordered" evidence="1">
    <location>
        <begin position="353"/>
        <end position="376"/>
    </location>
</feature>
<feature type="compositionally biased region" description="Low complexity" evidence="1">
    <location>
        <begin position="16"/>
        <end position="78"/>
    </location>
</feature>
<gene>
    <name evidence="2" type="ORF">DL764_005046</name>
</gene>
<reference evidence="2 3" key="1">
    <citation type="submission" date="2018-06" db="EMBL/GenBank/DDBJ databases">
        <title>Complete Genomes of Monosporascus.</title>
        <authorList>
            <person name="Robinson A.J."/>
            <person name="Natvig D.O."/>
        </authorList>
    </citation>
    <scope>NUCLEOTIDE SEQUENCE [LARGE SCALE GENOMIC DNA]</scope>
    <source>
        <strain evidence="2 3">CBS 110550</strain>
    </source>
</reference>
<keyword evidence="3" id="KW-1185">Reference proteome</keyword>
<dbReference type="EMBL" id="QJNU01000252">
    <property type="protein sequence ID" value="RYP03585.1"/>
    <property type="molecule type" value="Genomic_DNA"/>
</dbReference>
<evidence type="ECO:0000256" key="1">
    <source>
        <dbReference type="SAM" id="MobiDB-lite"/>
    </source>
</evidence>
<feature type="region of interest" description="Disordered" evidence="1">
    <location>
        <begin position="1"/>
        <end position="101"/>
    </location>
</feature>
<dbReference type="OrthoDB" id="4630416at2759"/>
<dbReference type="AlphaFoldDB" id="A0A4Q4TAE7"/>
<feature type="compositionally biased region" description="Basic residues" evidence="1">
    <location>
        <begin position="79"/>
        <end position="91"/>
    </location>
</feature>
<name>A0A4Q4TAE7_9PEZI</name>